<dbReference type="PANTHER" id="PTHR30572:SF4">
    <property type="entry name" value="ABC TRANSPORTER PERMEASE YTRF"/>
    <property type="match status" value="1"/>
</dbReference>
<evidence type="ECO:0000256" key="2">
    <source>
        <dbReference type="ARBA" id="ARBA00022475"/>
    </source>
</evidence>
<feature type="transmembrane region" description="Helical" evidence="8">
    <location>
        <begin position="414"/>
        <end position="440"/>
    </location>
</feature>
<proteinExistence type="inferred from homology"/>
<name>A0A1E1F4Z2_9SPHN</name>
<evidence type="ECO:0000259" key="9">
    <source>
        <dbReference type="Pfam" id="PF02687"/>
    </source>
</evidence>
<evidence type="ECO:0000256" key="6">
    <source>
        <dbReference type="ARBA" id="ARBA00038076"/>
    </source>
</evidence>
<keyword evidence="3 8" id="KW-0812">Transmembrane</keyword>
<evidence type="ECO:0000256" key="4">
    <source>
        <dbReference type="ARBA" id="ARBA00022989"/>
    </source>
</evidence>
<dbReference type="Pfam" id="PF02687">
    <property type="entry name" value="FtsX"/>
    <property type="match status" value="1"/>
</dbReference>
<feature type="transmembrane region" description="Helical" evidence="8">
    <location>
        <begin position="365"/>
        <end position="393"/>
    </location>
</feature>
<dbReference type="Pfam" id="PF12704">
    <property type="entry name" value="MacB_PCD"/>
    <property type="match status" value="1"/>
</dbReference>
<evidence type="ECO:0000313" key="12">
    <source>
        <dbReference type="Proteomes" id="UP000218272"/>
    </source>
</evidence>
<dbReference type="AlphaFoldDB" id="A0A1E1F4Z2"/>
<dbReference type="InterPro" id="IPR003838">
    <property type="entry name" value="ABC3_permease_C"/>
</dbReference>
<sequence length="489" mass="51418">MKTNLRIAIASLRQNRMQALLTLLGMSVGVAMVVVVSGLGRGAQLRIEDQIESAGPTRIILRSGNFRPAAMEMTGQQDSGGGEPSEGSVSPNPLASDPPAEKGAIAPATDAAVADARRRAIETTSAKTHRTPPAPLDDAHVALLRRSIRGVRAVAASMRGNIPVDPASGIAMRTLRIEGIEAALPEMRGWTLVMGRFPGEDEYRAGAPVMVATADVVRRLWPDEAKPLGRSLSLKGRAVKLIGIIAVKHADEPSVAVPLVHVPLLLAKALLDRTDYDSIMVQTASVGVTTAVAASMRKELRALHTLPADTLDDFRIETQSVSAMPGMGSDPRLMRAVHSNVVEFEQASWEEMAKSLRQANRTFTLLLAAAAAVSLLVGGIGVMNIMLVSVTARTREIGLRMAVGARERDVMTQFLVEAVLLAAIGGAGGLLLGGIGLAVAHYGLHWATALSPAMLLLALAMAAGTGVVFGYGPARRASILDPVVAVRSE</sequence>
<dbReference type="KEGG" id="sclo:SCLO_1025480"/>
<evidence type="ECO:0000256" key="1">
    <source>
        <dbReference type="ARBA" id="ARBA00004651"/>
    </source>
</evidence>
<evidence type="ECO:0000256" key="7">
    <source>
        <dbReference type="SAM" id="MobiDB-lite"/>
    </source>
</evidence>
<comment type="similarity">
    <text evidence="6">Belongs to the ABC-4 integral membrane protein family.</text>
</comment>
<dbReference type="GO" id="GO:0005886">
    <property type="term" value="C:plasma membrane"/>
    <property type="evidence" value="ECO:0007669"/>
    <property type="project" value="UniProtKB-SubCell"/>
</dbReference>
<protein>
    <submittedName>
        <fullName evidence="11">Uncharacterized protein</fullName>
    </submittedName>
</protein>
<dbReference type="RefSeq" id="WP_066515384.1">
    <property type="nucleotide sequence ID" value="NZ_AP017655.1"/>
</dbReference>
<organism evidence="11 12">
    <name type="scientific">Sphingobium cloacae</name>
    <dbReference type="NCBI Taxonomy" id="120107"/>
    <lineage>
        <taxon>Bacteria</taxon>
        <taxon>Pseudomonadati</taxon>
        <taxon>Pseudomonadota</taxon>
        <taxon>Alphaproteobacteria</taxon>
        <taxon>Sphingomonadales</taxon>
        <taxon>Sphingomonadaceae</taxon>
        <taxon>Sphingobium</taxon>
    </lineage>
</organism>
<feature type="domain" description="ABC3 transporter permease C-terminal" evidence="9">
    <location>
        <begin position="370"/>
        <end position="480"/>
    </location>
</feature>
<evidence type="ECO:0000256" key="5">
    <source>
        <dbReference type="ARBA" id="ARBA00023136"/>
    </source>
</evidence>
<reference evidence="11 12" key="1">
    <citation type="submission" date="2016-10" db="EMBL/GenBank/DDBJ databases">
        <title>Complete Genome Sequence of the Nonylphenol-Degrading Bacterium Sphingobium cloacae JCM 10874T.</title>
        <authorList>
            <person name="Ootsuka M."/>
            <person name="Nishizawa T."/>
            <person name="Ohta H."/>
        </authorList>
    </citation>
    <scope>NUCLEOTIDE SEQUENCE [LARGE SCALE GENOMIC DNA]</scope>
    <source>
        <strain evidence="11 12">JCM 10874</strain>
    </source>
</reference>
<evidence type="ECO:0000313" key="11">
    <source>
        <dbReference type="EMBL" id="BAV65588.1"/>
    </source>
</evidence>
<gene>
    <name evidence="11" type="ORF">SCLO_1025480</name>
</gene>
<keyword evidence="4 8" id="KW-1133">Transmembrane helix</keyword>
<accession>A0A1E1F4Z2</accession>
<dbReference type="PANTHER" id="PTHR30572">
    <property type="entry name" value="MEMBRANE COMPONENT OF TRANSPORTER-RELATED"/>
    <property type="match status" value="1"/>
</dbReference>
<feature type="region of interest" description="Disordered" evidence="7">
    <location>
        <begin position="72"/>
        <end position="103"/>
    </location>
</feature>
<dbReference type="OrthoDB" id="9770036at2"/>
<keyword evidence="2" id="KW-1003">Cell membrane</keyword>
<feature type="domain" description="MacB-like periplasmic core" evidence="10">
    <location>
        <begin position="20"/>
        <end position="298"/>
    </location>
</feature>
<keyword evidence="12" id="KW-1185">Reference proteome</keyword>
<feature type="transmembrane region" description="Helical" evidence="8">
    <location>
        <begin position="20"/>
        <end position="40"/>
    </location>
</feature>
<comment type="subcellular location">
    <subcellularLocation>
        <location evidence="1">Cell membrane</location>
        <topology evidence="1">Multi-pass membrane protein</topology>
    </subcellularLocation>
</comment>
<feature type="transmembrane region" description="Helical" evidence="8">
    <location>
        <begin position="446"/>
        <end position="471"/>
    </location>
</feature>
<evidence type="ECO:0000256" key="8">
    <source>
        <dbReference type="SAM" id="Phobius"/>
    </source>
</evidence>
<dbReference type="InterPro" id="IPR050250">
    <property type="entry name" value="Macrolide_Exporter_MacB"/>
</dbReference>
<keyword evidence="5 8" id="KW-0472">Membrane</keyword>
<dbReference type="GO" id="GO:0022857">
    <property type="term" value="F:transmembrane transporter activity"/>
    <property type="evidence" value="ECO:0007669"/>
    <property type="project" value="TreeGrafter"/>
</dbReference>
<evidence type="ECO:0000256" key="3">
    <source>
        <dbReference type="ARBA" id="ARBA00022692"/>
    </source>
</evidence>
<dbReference type="InterPro" id="IPR025857">
    <property type="entry name" value="MacB_PCD"/>
</dbReference>
<dbReference type="EMBL" id="AP017655">
    <property type="protein sequence ID" value="BAV65588.1"/>
    <property type="molecule type" value="Genomic_DNA"/>
</dbReference>
<dbReference type="Proteomes" id="UP000218272">
    <property type="component" value="Chromosome SCLO_1"/>
</dbReference>
<evidence type="ECO:0000259" key="10">
    <source>
        <dbReference type="Pfam" id="PF12704"/>
    </source>
</evidence>